<dbReference type="AlphaFoldDB" id="A0AAE1Q0B6"/>
<evidence type="ECO:0008006" key="5">
    <source>
        <dbReference type="Google" id="ProtNLM"/>
    </source>
</evidence>
<dbReference type="SUPFAM" id="SSF46966">
    <property type="entry name" value="Spectrin repeat"/>
    <property type="match status" value="2"/>
</dbReference>
<keyword evidence="4" id="KW-1185">Reference proteome</keyword>
<gene>
    <name evidence="3" type="ORF">Pmani_011641</name>
</gene>
<feature type="compositionally biased region" description="Basic and acidic residues" evidence="2">
    <location>
        <begin position="621"/>
        <end position="643"/>
    </location>
</feature>
<feature type="compositionally biased region" description="Low complexity" evidence="2">
    <location>
        <begin position="32"/>
        <end position="45"/>
    </location>
</feature>
<dbReference type="Gene3D" id="1.20.58.60">
    <property type="match status" value="2"/>
</dbReference>
<evidence type="ECO:0000256" key="2">
    <source>
        <dbReference type="SAM" id="MobiDB-lite"/>
    </source>
</evidence>
<comment type="caution">
    <text evidence="3">The sequence shown here is derived from an EMBL/GenBank/DDBJ whole genome shotgun (WGS) entry which is preliminary data.</text>
</comment>
<keyword evidence="1" id="KW-0175">Coiled coil</keyword>
<feature type="region of interest" description="Disordered" evidence="2">
    <location>
        <begin position="691"/>
        <end position="720"/>
    </location>
</feature>
<evidence type="ECO:0000313" key="3">
    <source>
        <dbReference type="EMBL" id="KAK4317261.1"/>
    </source>
</evidence>
<organism evidence="3 4">
    <name type="scientific">Petrolisthes manimaculis</name>
    <dbReference type="NCBI Taxonomy" id="1843537"/>
    <lineage>
        <taxon>Eukaryota</taxon>
        <taxon>Metazoa</taxon>
        <taxon>Ecdysozoa</taxon>
        <taxon>Arthropoda</taxon>
        <taxon>Crustacea</taxon>
        <taxon>Multicrustacea</taxon>
        <taxon>Malacostraca</taxon>
        <taxon>Eumalacostraca</taxon>
        <taxon>Eucarida</taxon>
        <taxon>Decapoda</taxon>
        <taxon>Pleocyemata</taxon>
        <taxon>Anomura</taxon>
        <taxon>Galatheoidea</taxon>
        <taxon>Porcellanidae</taxon>
        <taxon>Petrolisthes</taxon>
    </lineage>
</organism>
<dbReference type="Proteomes" id="UP001292094">
    <property type="component" value="Unassembled WGS sequence"/>
</dbReference>
<proteinExistence type="predicted"/>
<sequence length="811" mass="91876">MEARGATVMEETMVVSRSYVRESTQQRVHPMSSYSSSTTTTTFSSPELAQDEVERYLREVAKLADQITAIKNRVLVVPSYLEVNEKVESVEQEVATLEPDVATVISRGDTLTLTTHMVDVPRANNIRVAVRDLRQQWAGLKTLTENLKQDSERVEEEMVTISERIGESVSWTEDVSKRLHLVNNDESQLQALEREVTDRRANLDRLNETGALLRRYGYTRAQPSLSLLNTRWTEINAKLRQFRKGSLEKKTLVGRTEELESGQAVSDFVSRVNRVREGVAVITKQLTSHKPHGSHYIDLPAQEQHLKIIKEGLDTLKPRVDNIEGERDTIVAVVTPGQAEQVRKVVDNLRQEWAQANRGYTEQQARWVGCSETWGSLHRTLTDFSLWLDGMETKIRDASSQSLADARATQKELEKQVTLKHRPSQTLQLSCREVTEGLGQEEAKKLQERVDAVLRRWRGLLLELAARREKIASDEVGSAVGGREGGLYEGLVTWVEQANALTDAAVNVTDEAALAAHSTMVQNHLHELPSKQELLKKLQETHPKTVSPAQTTALETNLEKLSETLPRYRNMVETKLGVIQTLVREVEDLYRWTEEVRIRQALRGAYTTPQDDLRTMGQGGNDRRPSLEQAEDEGKLPEEEGGKPWKVVLREKEATYENLDTTFWVLAQDAEGKGLTVSMALKNRMSTIESRLKSLHGSPLPSPHPPTPPPLQRPPPLPRQRGGWWWRRSRRRSSSSWRRRWEVVEAVGTTVTSSVTSVIKDVIKFEESVLSGVMRWEGNYAPPLTTGQPPIPPPQTPPQFSSWHRWTRVSY</sequence>
<evidence type="ECO:0000313" key="4">
    <source>
        <dbReference type="Proteomes" id="UP001292094"/>
    </source>
</evidence>
<dbReference type="InterPro" id="IPR018159">
    <property type="entry name" value="Spectrin/alpha-actinin"/>
</dbReference>
<feature type="coiled-coil region" evidence="1">
    <location>
        <begin position="144"/>
        <end position="209"/>
    </location>
</feature>
<dbReference type="SMART" id="SM00150">
    <property type="entry name" value="SPEC"/>
    <property type="match status" value="4"/>
</dbReference>
<accession>A0AAE1Q0B6</accession>
<protein>
    <recommendedName>
        <fullName evidence="5">Dystrophin</fullName>
    </recommendedName>
</protein>
<reference evidence="3" key="1">
    <citation type="submission" date="2023-11" db="EMBL/GenBank/DDBJ databases">
        <title>Genome assemblies of two species of porcelain crab, Petrolisthes cinctipes and Petrolisthes manimaculis (Anomura: Porcellanidae).</title>
        <authorList>
            <person name="Angst P."/>
        </authorList>
    </citation>
    <scope>NUCLEOTIDE SEQUENCE</scope>
    <source>
        <strain evidence="3">PB745_02</strain>
        <tissue evidence="3">Gill</tissue>
    </source>
</reference>
<feature type="region of interest" description="Disordered" evidence="2">
    <location>
        <begin position="21"/>
        <end position="47"/>
    </location>
</feature>
<evidence type="ECO:0000256" key="1">
    <source>
        <dbReference type="SAM" id="Coils"/>
    </source>
</evidence>
<dbReference type="EMBL" id="JAWZYT010000935">
    <property type="protein sequence ID" value="KAK4317261.1"/>
    <property type="molecule type" value="Genomic_DNA"/>
</dbReference>
<name>A0AAE1Q0B6_9EUCA</name>
<feature type="non-terminal residue" evidence="3">
    <location>
        <position position="1"/>
    </location>
</feature>
<feature type="region of interest" description="Disordered" evidence="2">
    <location>
        <begin position="609"/>
        <end position="643"/>
    </location>
</feature>
<feature type="compositionally biased region" description="Pro residues" evidence="2">
    <location>
        <begin position="700"/>
        <end position="718"/>
    </location>
</feature>